<evidence type="ECO:0000256" key="8">
    <source>
        <dbReference type="SAM" id="MobiDB-lite"/>
    </source>
</evidence>
<keyword evidence="4 7" id="KW-0863">Zinc-finger</keyword>
<feature type="region of interest" description="Disordered" evidence="8">
    <location>
        <begin position="621"/>
        <end position="641"/>
    </location>
</feature>
<keyword evidence="11" id="KW-1185">Reference proteome</keyword>
<dbReference type="PANTHER" id="PTHR12190:SF6">
    <property type="entry name" value="A-KINASE ANCHOR PROTEIN 8"/>
    <property type="match status" value="1"/>
</dbReference>
<feature type="compositionally biased region" description="Low complexity" evidence="8">
    <location>
        <begin position="632"/>
        <end position="641"/>
    </location>
</feature>
<evidence type="ECO:0000313" key="10">
    <source>
        <dbReference type="EMBL" id="KAJ1172946.1"/>
    </source>
</evidence>
<comment type="caution">
    <text evidence="10">The sequence shown here is derived from an EMBL/GenBank/DDBJ whole genome shotgun (WGS) entry which is preliminary data.</text>
</comment>
<feature type="compositionally biased region" description="Polar residues" evidence="8">
    <location>
        <begin position="165"/>
        <end position="175"/>
    </location>
</feature>
<dbReference type="GO" id="GO:0008270">
    <property type="term" value="F:zinc ion binding"/>
    <property type="evidence" value="ECO:0007669"/>
    <property type="project" value="UniProtKB-KW"/>
</dbReference>
<feature type="domain" description="C2H2 AKAP95-type" evidence="9">
    <location>
        <begin position="479"/>
        <end position="502"/>
    </location>
</feature>
<feature type="region of interest" description="Disordered" evidence="8">
    <location>
        <begin position="265"/>
        <end position="376"/>
    </location>
</feature>
<accession>A0AAV7TA46</accession>
<dbReference type="GO" id="GO:0016363">
    <property type="term" value="C:nuclear matrix"/>
    <property type="evidence" value="ECO:0007669"/>
    <property type="project" value="TreeGrafter"/>
</dbReference>
<reference evidence="10" key="1">
    <citation type="journal article" date="2022" name="bioRxiv">
        <title>Sequencing and chromosome-scale assembly of the giantPleurodeles waltlgenome.</title>
        <authorList>
            <person name="Brown T."/>
            <person name="Elewa A."/>
            <person name="Iarovenko S."/>
            <person name="Subramanian E."/>
            <person name="Araus A.J."/>
            <person name="Petzold A."/>
            <person name="Susuki M."/>
            <person name="Suzuki K.-i.T."/>
            <person name="Hayashi T."/>
            <person name="Toyoda A."/>
            <person name="Oliveira C."/>
            <person name="Osipova E."/>
            <person name="Leigh N.D."/>
            <person name="Simon A."/>
            <person name="Yun M.H."/>
        </authorList>
    </citation>
    <scope>NUCLEOTIDE SEQUENCE</scope>
    <source>
        <strain evidence="10">20211129_DDA</strain>
        <tissue evidence="10">Liver</tissue>
    </source>
</reference>
<dbReference type="PANTHER" id="PTHR12190">
    <property type="entry name" value="A-KINASE ANCHOR PROTEIN AKAP 8"/>
    <property type="match status" value="1"/>
</dbReference>
<dbReference type="Pfam" id="PF04988">
    <property type="entry name" value="AKAP95"/>
    <property type="match status" value="1"/>
</dbReference>
<dbReference type="InterPro" id="IPR034736">
    <property type="entry name" value="ZF_C2H2_AKAP95"/>
</dbReference>
<evidence type="ECO:0000256" key="5">
    <source>
        <dbReference type="ARBA" id="ARBA00022833"/>
    </source>
</evidence>
<feature type="compositionally biased region" description="Acidic residues" evidence="8">
    <location>
        <begin position="323"/>
        <end position="333"/>
    </location>
</feature>
<dbReference type="GO" id="GO:0034237">
    <property type="term" value="F:protein kinase A regulatory subunit binding"/>
    <property type="evidence" value="ECO:0007669"/>
    <property type="project" value="TreeGrafter"/>
</dbReference>
<protein>
    <recommendedName>
        <fullName evidence="9">C2H2 AKAP95-type domain-containing protein</fullName>
    </recommendedName>
</protein>
<comment type="similarity">
    <text evidence="7">Belongs to the AKAP95 family.</text>
</comment>
<proteinExistence type="inferred from homology"/>
<dbReference type="Proteomes" id="UP001066276">
    <property type="component" value="Chromosome 4_1"/>
</dbReference>
<keyword evidence="3" id="KW-0677">Repeat</keyword>
<keyword evidence="2" id="KW-0479">Metal-binding</keyword>
<dbReference type="AlphaFoldDB" id="A0AAV7TA46"/>
<feature type="domain" description="C2H2 AKAP95-type" evidence="9">
    <location>
        <begin position="390"/>
        <end position="412"/>
    </location>
</feature>
<name>A0AAV7TA46_PLEWA</name>
<dbReference type="PROSITE" id="PS51799">
    <property type="entry name" value="ZF_C2H2_AKAP95"/>
    <property type="match status" value="2"/>
</dbReference>
<gene>
    <name evidence="10" type="ORF">NDU88_004788</name>
</gene>
<dbReference type="InterPro" id="IPR007071">
    <property type="entry name" value="AKAP95"/>
</dbReference>
<evidence type="ECO:0000256" key="6">
    <source>
        <dbReference type="ARBA" id="ARBA00023242"/>
    </source>
</evidence>
<evidence type="ECO:0000256" key="1">
    <source>
        <dbReference type="ARBA" id="ARBA00004123"/>
    </source>
</evidence>
<sequence>MATIPGYGAWNAGASDNTAVQGTYATDAASWQGYEGYDYYNTQGLAASQAATYNYSTGAWEATPHHVTMNMPPPPPVQSNLAPPPNTMSRVESDNNDSIIAKINQRLDMLSKEGMEPQESSFRFDAFESYDVGRPMNNCDMFSPGFNYPDSGAGHNSSFGSHIDTSGNLRDQSFSRGRDHFNASRGRGQMRPRSRGNAFNRNEHFMPSSSSERLSARWNELNFMGGRGIGAHGRSPNRLPSLFSQAIGPDYGRMEMQGVGRFCGNMPFGNGRQRNRMRDKDQTKRRAFRISGVGRSDFDQGQKRKLTPGGGEPENKLSKTDFEGADSDPDDPSVEDKHIEGDKAGIQEGATEVEKKGEEDDEELTRKKKEKLRKKDRLRDRAMDRIQFTCSVCKFRTISEDEIQTHLRSNFHKETLQFIGTKLPEKTVQFLQEYIVNRNKKIEKRRQELIEKEGVKQKPDPFKGISHEHFFRKIEAAHCVACDMLIPAIHHLLQRHLRSIEHNRNRKETADQLKRTSLHVAKSVLNNQHIVKMLDKYMKGEDPFTDENVDHDVDVDEALEGVDASTESHECVVAEEDKGEAAVDDVLECESNKPNENVGQGHEITSLLGKTVEEAILAPAPDEHGPTEEEAPQAAAATAASAAGELVVLAADRDGAPTDAVTAALMVENEES</sequence>
<keyword evidence="5" id="KW-0862">Zinc</keyword>
<feature type="compositionally biased region" description="Basic and acidic residues" evidence="8">
    <location>
        <begin position="334"/>
        <end position="345"/>
    </location>
</feature>
<evidence type="ECO:0000256" key="4">
    <source>
        <dbReference type="ARBA" id="ARBA00022771"/>
    </source>
</evidence>
<feature type="region of interest" description="Disordered" evidence="8">
    <location>
        <begin position="165"/>
        <end position="211"/>
    </location>
</feature>
<feature type="compositionally biased region" description="Basic residues" evidence="8">
    <location>
        <begin position="366"/>
        <end position="376"/>
    </location>
</feature>
<evidence type="ECO:0000259" key="9">
    <source>
        <dbReference type="PROSITE" id="PS51799"/>
    </source>
</evidence>
<dbReference type="GO" id="GO:0003677">
    <property type="term" value="F:DNA binding"/>
    <property type="evidence" value="ECO:0007669"/>
    <property type="project" value="InterPro"/>
</dbReference>
<evidence type="ECO:0000256" key="3">
    <source>
        <dbReference type="ARBA" id="ARBA00022737"/>
    </source>
</evidence>
<organism evidence="10 11">
    <name type="scientific">Pleurodeles waltl</name>
    <name type="common">Iberian ribbed newt</name>
    <dbReference type="NCBI Taxonomy" id="8319"/>
    <lineage>
        <taxon>Eukaryota</taxon>
        <taxon>Metazoa</taxon>
        <taxon>Chordata</taxon>
        <taxon>Craniata</taxon>
        <taxon>Vertebrata</taxon>
        <taxon>Euteleostomi</taxon>
        <taxon>Amphibia</taxon>
        <taxon>Batrachia</taxon>
        <taxon>Caudata</taxon>
        <taxon>Salamandroidea</taxon>
        <taxon>Salamandridae</taxon>
        <taxon>Pleurodelinae</taxon>
        <taxon>Pleurodeles</taxon>
    </lineage>
</organism>
<keyword evidence="6" id="KW-0539">Nucleus</keyword>
<evidence type="ECO:0000256" key="7">
    <source>
        <dbReference type="PROSITE-ProRule" id="PRU01140"/>
    </source>
</evidence>
<dbReference type="EMBL" id="JANPWB010000007">
    <property type="protein sequence ID" value="KAJ1172946.1"/>
    <property type="molecule type" value="Genomic_DNA"/>
</dbReference>
<evidence type="ECO:0000256" key="2">
    <source>
        <dbReference type="ARBA" id="ARBA00022723"/>
    </source>
</evidence>
<comment type="subcellular location">
    <subcellularLocation>
        <location evidence="1">Nucleus</location>
    </subcellularLocation>
</comment>
<feature type="compositionally biased region" description="Basic and acidic residues" evidence="8">
    <location>
        <begin position="313"/>
        <end position="322"/>
    </location>
</feature>
<evidence type="ECO:0000313" key="11">
    <source>
        <dbReference type="Proteomes" id="UP001066276"/>
    </source>
</evidence>